<accession>A0AAD7BWL4</accession>
<name>A0AAD7BWL4_9AGAR</name>
<comment type="caution">
    <text evidence="2">The sequence shown here is derived from an EMBL/GenBank/DDBJ whole genome shotgun (WGS) entry which is preliminary data.</text>
</comment>
<dbReference type="EMBL" id="JARKIF010000008">
    <property type="protein sequence ID" value="KAJ7632609.1"/>
    <property type="molecule type" value="Genomic_DNA"/>
</dbReference>
<dbReference type="AlphaFoldDB" id="A0AAD7BWL4"/>
<dbReference type="InterPro" id="IPR032675">
    <property type="entry name" value="LRR_dom_sf"/>
</dbReference>
<dbReference type="Gene3D" id="3.80.10.10">
    <property type="entry name" value="Ribonuclease Inhibitor"/>
    <property type="match status" value="1"/>
</dbReference>
<gene>
    <name evidence="2" type="ORF">FB45DRAFT_831842</name>
</gene>
<dbReference type="SUPFAM" id="SSF52047">
    <property type="entry name" value="RNI-like"/>
    <property type="match status" value="1"/>
</dbReference>
<proteinExistence type="predicted"/>
<keyword evidence="3" id="KW-1185">Reference proteome</keyword>
<evidence type="ECO:0000313" key="3">
    <source>
        <dbReference type="Proteomes" id="UP001221142"/>
    </source>
</evidence>
<sequence length="517" mass="58020">MLSLKTPRQISSDATVLAHVQAPYIPGEYIAHNKTPETLHYLPSLPWFCITKLARFPDQVQAIGASRITYTPPELEGGYDILRALIPSLSSPDFSWSTVDPRLWATIIQIYDNLPPIFRCYPIPLDDEYLPVLQEIEPTPQFCLITILELPGCPDLSDANIVKLKHLHSLCALDASWTSISSHALKILAGTLSWSEDGGARRGPWGLRILRLRDCPQINDKVHPHVSKFPLLSVLDLRGTKCKADTFQPFGPAPTKEHHLYNPTSLRQCVALLPSEDAIFSSRHPFTLYVNTLYHPRTKSPPRTRPLEDVCVTFGGPNSTGFVVGSSRDETIPRKWERREKKPRMVTTLYDEIAAEELSSQSKERDVLSFYNRKGGLAPHTSSLGYAYPREASQPPSAKEARLMLFRPLPPWAALEAATSDAQPLKPLGASSKVIVEVSKSKKEEMVHYANQLAGKRRKLQEQSIQEVPVATAPETAELSRNPFRRKQKSLNVEPPQAAKEMDGSKASFNWDRWRKT</sequence>
<feature type="region of interest" description="Disordered" evidence="1">
    <location>
        <begin position="457"/>
        <end position="517"/>
    </location>
</feature>
<organism evidence="2 3">
    <name type="scientific">Roridomyces roridus</name>
    <dbReference type="NCBI Taxonomy" id="1738132"/>
    <lineage>
        <taxon>Eukaryota</taxon>
        <taxon>Fungi</taxon>
        <taxon>Dikarya</taxon>
        <taxon>Basidiomycota</taxon>
        <taxon>Agaricomycotina</taxon>
        <taxon>Agaricomycetes</taxon>
        <taxon>Agaricomycetidae</taxon>
        <taxon>Agaricales</taxon>
        <taxon>Marasmiineae</taxon>
        <taxon>Mycenaceae</taxon>
        <taxon>Roridomyces</taxon>
    </lineage>
</organism>
<evidence type="ECO:0000256" key="1">
    <source>
        <dbReference type="SAM" id="MobiDB-lite"/>
    </source>
</evidence>
<reference evidence="2" key="1">
    <citation type="submission" date="2023-03" db="EMBL/GenBank/DDBJ databases">
        <title>Massive genome expansion in bonnet fungi (Mycena s.s.) driven by repeated elements and novel gene families across ecological guilds.</title>
        <authorList>
            <consortium name="Lawrence Berkeley National Laboratory"/>
            <person name="Harder C.B."/>
            <person name="Miyauchi S."/>
            <person name="Viragh M."/>
            <person name="Kuo A."/>
            <person name="Thoen E."/>
            <person name="Andreopoulos B."/>
            <person name="Lu D."/>
            <person name="Skrede I."/>
            <person name="Drula E."/>
            <person name="Henrissat B."/>
            <person name="Morin E."/>
            <person name="Kohler A."/>
            <person name="Barry K."/>
            <person name="LaButti K."/>
            <person name="Morin E."/>
            <person name="Salamov A."/>
            <person name="Lipzen A."/>
            <person name="Mereny Z."/>
            <person name="Hegedus B."/>
            <person name="Baldrian P."/>
            <person name="Stursova M."/>
            <person name="Weitz H."/>
            <person name="Taylor A."/>
            <person name="Grigoriev I.V."/>
            <person name="Nagy L.G."/>
            <person name="Martin F."/>
            <person name="Kauserud H."/>
        </authorList>
    </citation>
    <scope>NUCLEOTIDE SEQUENCE</scope>
    <source>
        <strain evidence="2">9284</strain>
    </source>
</reference>
<dbReference type="Proteomes" id="UP001221142">
    <property type="component" value="Unassembled WGS sequence"/>
</dbReference>
<protein>
    <submittedName>
        <fullName evidence="2">Uncharacterized protein</fullName>
    </submittedName>
</protein>
<evidence type="ECO:0000313" key="2">
    <source>
        <dbReference type="EMBL" id="KAJ7632609.1"/>
    </source>
</evidence>